<dbReference type="PROSITE" id="PS01124">
    <property type="entry name" value="HTH_ARAC_FAMILY_2"/>
    <property type="match status" value="1"/>
</dbReference>
<evidence type="ECO:0000256" key="1">
    <source>
        <dbReference type="ARBA" id="ARBA00023015"/>
    </source>
</evidence>
<dbReference type="Pfam" id="PF12833">
    <property type="entry name" value="HTH_18"/>
    <property type="match status" value="1"/>
</dbReference>
<dbReference type="HOGENOM" id="CLU_000445_88_12_9"/>
<organism evidence="5 6">
    <name type="scientific">Facklamia languida CCUG 37842</name>
    <dbReference type="NCBI Taxonomy" id="883113"/>
    <lineage>
        <taxon>Bacteria</taxon>
        <taxon>Bacillati</taxon>
        <taxon>Bacillota</taxon>
        <taxon>Bacilli</taxon>
        <taxon>Lactobacillales</taxon>
        <taxon>Aerococcaceae</taxon>
        <taxon>Facklamia</taxon>
    </lineage>
</organism>
<reference evidence="5 6" key="1">
    <citation type="submission" date="2012-01" db="EMBL/GenBank/DDBJ databases">
        <title>The Genome Sequence of Facklamia languida CCUG 37842.</title>
        <authorList>
            <consortium name="The Broad Institute Genome Sequencing Platform"/>
            <person name="Earl A."/>
            <person name="Ward D."/>
            <person name="Feldgarden M."/>
            <person name="Gevers D."/>
            <person name="Huys G."/>
            <person name="Young S.K."/>
            <person name="Zeng Q."/>
            <person name="Gargeya S."/>
            <person name="Fitzgerald M."/>
            <person name="Haas B."/>
            <person name="Abouelleil A."/>
            <person name="Alvarado L."/>
            <person name="Arachchi H.M."/>
            <person name="Berlin A."/>
            <person name="Chapman S.B."/>
            <person name="Gearin G."/>
            <person name="Goldberg J."/>
            <person name="Griggs A."/>
            <person name="Gujja S."/>
            <person name="Hansen M."/>
            <person name="Heiman D."/>
            <person name="Howarth C."/>
            <person name="Larimer J."/>
            <person name="Lui A."/>
            <person name="MacDonald P.J.P."/>
            <person name="McCowen C."/>
            <person name="Montmayeur A."/>
            <person name="Murphy C."/>
            <person name="Neiman D."/>
            <person name="Pearson M."/>
            <person name="Priest M."/>
            <person name="Roberts A."/>
            <person name="Saif S."/>
            <person name="Shea T."/>
            <person name="Sisk P."/>
            <person name="Stolte C."/>
            <person name="Sykes S."/>
            <person name="Wortman J."/>
            <person name="Nusbaum C."/>
            <person name="Birren B."/>
        </authorList>
    </citation>
    <scope>NUCLEOTIDE SEQUENCE [LARGE SCALE GENOMIC DNA]</scope>
    <source>
        <strain evidence="5 6">CCUG 37842</strain>
    </source>
</reference>
<evidence type="ECO:0000313" key="5">
    <source>
        <dbReference type="EMBL" id="EHR36409.1"/>
    </source>
</evidence>
<evidence type="ECO:0000259" key="4">
    <source>
        <dbReference type="PROSITE" id="PS01124"/>
    </source>
</evidence>
<dbReference type="OrthoDB" id="62429at2"/>
<dbReference type="PRINTS" id="PR00032">
    <property type="entry name" value="HTHARAC"/>
</dbReference>
<dbReference type="InterPro" id="IPR009057">
    <property type="entry name" value="Homeodomain-like_sf"/>
</dbReference>
<dbReference type="Gene3D" id="1.10.10.60">
    <property type="entry name" value="Homeodomain-like"/>
    <property type="match status" value="2"/>
</dbReference>
<name>H3NKM6_9LACT</name>
<evidence type="ECO:0000313" key="6">
    <source>
        <dbReference type="Proteomes" id="UP000006190"/>
    </source>
</evidence>
<dbReference type="SMART" id="SM00342">
    <property type="entry name" value="HTH_ARAC"/>
    <property type="match status" value="1"/>
</dbReference>
<dbReference type="STRING" id="883113.HMPREF9708_01415"/>
<dbReference type="eggNOG" id="COG2207">
    <property type="taxonomic scope" value="Bacteria"/>
</dbReference>
<keyword evidence="2" id="KW-0238">DNA-binding</keyword>
<dbReference type="EMBL" id="AGEG01000015">
    <property type="protein sequence ID" value="EHR36409.1"/>
    <property type="molecule type" value="Genomic_DNA"/>
</dbReference>
<dbReference type="PROSITE" id="PS00041">
    <property type="entry name" value="HTH_ARAC_FAMILY_1"/>
    <property type="match status" value="1"/>
</dbReference>
<dbReference type="PATRIC" id="fig|883113.3.peg.1415"/>
<keyword evidence="1" id="KW-0805">Transcription regulation</keyword>
<dbReference type="PANTHER" id="PTHR43280:SF2">
    <property type="entry name" value="HTH-TYPE TRANSCRIPTIONAL REGULATOR EXSA"/>
    <property type="match status" value="1"/>
</dbReference>
<dbReference type="GO" id="GO:0043565">
    <property type="term" value="F:sequence-specific DNA binding"/>
    <property type="evidence" value="ECO:0007669"/>
    <property type="project" value="InterPro"/>
</dbReference>
<protein>
    <recommendedName>
        <fullName evidence="4">HTH araC/xylS-type domain-containing protein</fullName>
    </recommendedName>
</protein>
<dbReference type="PANTHER" id="PTHR43280">
    <property type="entry name" value="ARAC-FAMILY TRANSCRIPTIONAL REGULATOR"/>
    <property type="match status" value="1"/>
</dbReference>
<keyword evidence="6" id="KW-1185">Reference proteome</keyword>
<gene>
    <name evidence="5" type="ORF">HMPREF9708_01415</name>
</gene>
<comment type="caution">
    <text evidence="5">The sequence shown here is derived from an EMBL/GenBank/DDBJ whole genome shotgun (WGS) entry which is preliminary data.</text>
</comment>
<dbReference type="InterPro" id="IPR018060">
    <property type="entry name" value="HTH_AraC"/>
</dbReference>
<feature type="domain" description="HTH araC/xylS-type" evidence="4">
    <location>
        <begin position="288"/>
        <end position="386"/>
    </location>
</feature>
<accession>H3NKM6</accession>
<dbReference type="InterPro" id="IPR020449">
    <property type="entry name" value="Tscrpt_reg_AraC-type_HTH"/>
</dbReference>
<dbReference type="InterPro" id="IPR018062">
    <property type="entry name" value="HTH_AraC-typ_CS"/>
</dbReference>
<sequence length="389" mass="44873">MYNQTTANVQNRYFTSNKVDSQQIKPFNRLVSIKKAQSDALLCFNQPVRITEHKGLALLVVTHDPVQKDSYHSFILQDSITLKPHTYFNTLALSPDCQVYLEPTDNEDPQIIAIKDRIKVEMPPATIDVQTIYGLHHQVYSNGESLPRSPHAYYELLIVDHGEIEIEVNHHTRHRLSQHYAWVNYPGQKYRINFTQDGMATLISILFKAKGLPDTIAQRPMILGHRQLQIIERIIRLSNQNIKQMPFFYDEMLTSLQLVMVQMVNTDASHQEGITSSMRENYESETFQEIINFLEANVQDQHQVNDLVDHFNISRSSLQALFNKYTGQTPKAYINSLRLKRSKLMIHDSKYTLSEIASQLGYGSIQYFSRAFSKEFGISPSNYAKSIVK</sequence>
<dbReference type="RefSeq" id="WP_006309627.1">
    <property type="nucleotide sequence ID" value="NZ_JH601133.1"/>
</dbReference>
<evidence type="ECO:0000256" key="3">
    <source>
        <dbReference type="ARBA" id="ARBA00023163"/>
    </source>
</evidence>
<evidence type="ECO:0000256" key="2">
    <source>
        <dbReference type="ARBA" id="ARBA00023125"/>
    </source>
</evidence>
<keyword evidence="3" id="KW-0804">Transcription</keyword>
<proteinExistence type="predicted"/>
<dbReference type="AlphaFoldDB" id="H3NKM6"/>
<dbReference type="Proteomes" id="UP000006190">
    <property type="component" value="Unassembled WGS sequence"/>
</dbReference>
<dbReference type="GO" id="GO:0003700">
    <property type="term" value="F:DNA-binding transcription factor activity"/>
    <property type="evidence" value="ECO:0007669"/>
    <property type="project" value="InterPro"/>
</dbReference>
<dbReference type="SUPFAM" id="SSF46689">
    <property type="entry name" value="Homeodomain-like"/>
    <property type="match status" value="2"/>
</dbReference>